<evidence type="ECO:0000256" key="1">
    <source>
        <dbReference type="SAM" id="MobiDB-lite"/>
    </source>
</evidence>
<feature type="compositionally biased region" description="Basic and acidic residues" evidence="1">
    <location>
        <begin position="20"/>
        <end position="42"/>
    </location>
</feature>
<comment type="caution">
    <text evidence="2">The sequence shown here is derived from an EMBL/GenBank/DDBJ whole genome shotgun (WGS) entry which is preliminary data.</text>
</comment>
<dbReference type="EMBL" id="SRRH01000106">
    <property type="protein sequence ID" value="KAG6299010.1"/>
    <property type="molecule type" value="Genomic_DNA"/>
</dbReference>
<keyword evidence="3" id="KW-1185">Reference proteome</keyword>
<name>A0A9P7QKX9_9HYPO</name>
<feature type="region of interest" description="Disordered" evidence="1">
    <location>
        <begin position="1"/>
        <end position="44"/>
    </location>
</feature>
<organism evidence="2 3">
    <name type="scientific">Claviceps aff. purpurea</name>
    <dbReference type="NCBI Taxonomy" id="1967640"/>
    <lineage>
        <taxon>Eukaryota</taxon>
        <taxon>Fungi</taxon>
        <taxon>Dikarya</taxon>
        <taxon>Ascomycota</taxon>
        <taxon>Pezizomycotina</taxon>
        <taxon>Sordariomycetes</taxon>
        <taxon>Hypocreomycetidae</taxon>
        <taxon>Hypocreales</taxon>
        <taxon>Clavicipitaceae</taxon>
        <taxon>Claviceps</taxon>
    </lineage>
</organism>
<dbReference type="AlphaFoldDB" id="A0A9P7QKX9"/>
<gene>
    <name evidence="2" type="ORF">E4U09_000282</name>
</gene>
<dbReference type="Proteomes" id="UP000707071">
    <property type="component" value="Unassembled WGS sequence"/>
</dbReference>
<proteinExistence type="predicted"/>
<sequence length="115" mass="12730">MASSAFSAFGSSRPAPISPKTRDRQARGKDIYSQSEDGRGDGVDEEMIMGMGMHIEPFEDREKSGFALSVLDSPEQLMMFAQSRNDSITAQRQNFMAMLCGFDEFPAKGKGHRTK</sequence>
<reference evidence="2 3" key="1">
    <citation type="journal article" date="2020" name="bioRxiv">
        <title>Whole genome comparisons of ergot fungi reveals the divergence and evolution of species within the genus Claviceps are the result of varying mechanisms driving genome evolution and host range expansion.</title>
        <authorList>
            <person name="Wyka S.A."/>
            <person name="Mondo S.J."/>
            <person name="Liu M."/>
            <person name="Dettman J."/>
            <person name="Nalam V."/>
            <person name="Broders K.D."/>
        </authorList>
    </citation>
    <scope>NUCLEOTIDE SEQUENCE [LARGE SCALE GENOMIC DNA]</scope>
    <source>
        <strain evidence="2 3">Clav52</strain>
    </source>
</reference>
<evidence type="ECO:0000313" key="2">
    <source>
        <dbReference type="EMBL" id="KAG6299010.1"/>
    </source>
</evidence>
<feature type="compositionally biased region" description="Low complexity" evidence="1">
    <location>
        <begin position="1"/>
        <end position="12"/>
    </location>
</feature>
<protein>
    <submittedName>
        <fullName evidence="2">Uncharacterized protein</fullName>
    </submittedName>
</protein>
<evidence type="ECO:0000313" key="3">
    <source>
        <dbReference type="Proteomes" id="UP000707071"/>
    </source>
</evidence>
<accession>A0A9P7QKX9</accession>